<keyword evidence="5" id="KW-1185">Reference proteome</keyword>
<reference evidence="2" key="2">
    <citation type="submission" date="2023-07" db="EMBL/GenBank/DDBJ databases">
        <authorList>
            <person name="Aydin F."/>
            <person name="Tarhane S."/>
            <person name="Saticioglu I.B."/>
            <person name="Karakaya E."/>
            <person name="Abay S."/>
            <person name="Guran O."/>
            <person name="Bozkurt E."/>
            <person name="Uzum N."/>
            <person name="Olgun K."/>
            <person name="Jablonski D."/>
        </authorList>
    </citation>
    <scope>NUCLEOTIDE SEQUENCE</scope>
    <source>
        <strain evidence="2">Faydin-H75</strain>
    </source>
</reference>
<feature type="transmembrane region" description="Helical" evidence="1">
    <location>
        <begin position="21"/>
        <end position="43"/>
    </location>
</feature>
<name>A0AA90T4G7_9HELI</name>
<keyword evidence="1" id="KW-0812">Transmembrane</keyword>
<dbReference type="Proteomes" id="UP001240777">
    <property type="component" value="Unassembled WGS sequence"/>
</dbReference>
<evidence type="ECO:0000313" key="3">
    <source>
        <dbReference type="EMBL" id="MDP2538283.1"/>
    </source>
</evidence>
<reference evidence="2 4" key="3">
    <citation type="journal article" date="2024" name="Syst. Appl. Microbiol.">
        <title>Helicobacter cappadocius sp. nov., from lizards: The first psychrotrophic Helicobacter species.</title>
        <authorList>
            <person name="Aydin F."/>
            <person name="Tarhane S."/>
            <person name="Karakaya E."/>
            <person name="Abay S."/>
            <person name="Kayman T."/>
            <person name="Guran O."/>
            <person name="Bozkurt E."/>
            <person name="Uzum N."/>
            <person name="Avci A."/>
            <person name="Olgun K."/>
            <person name="Jablonski D."/>
            <person name="Guran C."/>
            <person name="Burcin Saticioglu I."/>
        </authorList>
    </citation>
    <scope>NUCLEOTIDE SEQUENCE [LARGE SCALE GENOMIC DNA]</scope>
    <source>
        <strain evidence="2">Faydin-H75</strain>
        <strain evidence="4">faydin-H76</strain>
    </source>
</reference>
<dbReference type="AlphaFoldDB" id="A0AA90T4G7"/>
<organism evidence="3 4">
    <name type="scientific">Helicobacter cappadocius</name>
    <dbReference type="NCBI Taxonomy" id="3063998"/>
    <lineage>
        <taxon>Bacteria</taxon>
        <taxon>Pseudomonadati</taxon>
        <taxon>Campylobacterota</taxon>
        <taxon>Epsilonproteobacteria</taxon>
        <taxon>Campylobacterales</taxon>
        <taxon>Helicobacteraceae</taxon>
        <taxon>Helicobacter</taxon>
    </lineage>
</organism>
<sequence length="185" mass="21516">MFYSFLKYLDAFLDARTKKELYLILISAIGVMFCIVYLCIIPPSADFLNNKKNAYEQAKFIFSQNVQRLKKISPSASQEDIVSKTQALQKNLFVFKQASKTDYDILGIITRLTQDLKLDIVSDMILEDKNIVFTINGKFEDIVEFIRLIEEHYFVFIQDLELKPNNERIDCTLHLANLGTLLWNL</sequence>
<keyword evidence="1" id="KW-1133">Transmembrane helix</keyword>
<reference evidence="3 5" key="1">
    <citation type="submission" date="2023-07" db="EMBL/GenBank/DDBJ databases">
        <title>Unpublished Manusciprt.</title>
        <authorList>
            <person name="Aydin F."/>
            <person name="Tarhane S."/>
            <person name="Saticioglu I.B."/>
            <person name="Karakaya E."/>
            <person name="Abay S."/>
            <person name="Guran O."/>
            <person name="Bozkurt E."/>
            <person name="Uzum N."/>
            <person name="Olgun K."/>
            <person name="Jablonski D."/>
        </authorList>
    </citation>
    <scope>NUCLEOTIDE SEQUENCE</scope>
    <source>
        <strain evidence="5">faydin-H75</strain>
        <strain evidence="3">Faydin-H76</strain>
    </source>
</reference>
<keyword evidence="1" id="KW-0472">Membrane</keyword>
<proteinExistence type="predicted"/>
<evidence type="ECO:0000256" key="1">
    <source>
        <dbReference type="SAM" id="Phobius"/>
    </source>
</evidence>
<comment type="caution">
    <text evidence="3">The sequence shown here is derived from an EMBL/GenBank/DDBJ whole genome shotgun (WGS) entry which is preliminary data.</text>
</comment>
<dbReference type="Proteomes" id="UP001177258">
    <property type="component" value="Unassembled WGS sequence"/>
</dbReference>
<evidence type="ECO:0000313" key="4">
    <source>
        <dbReference type="Proteomes" id="UP001177258"/>
    </source>
</evidence>
<dbReference type="RefSeq" id="WP_305516258.1">
    <property type="nucleotide sequence ID" value="NZ_JAUPEV010000001.1"/>
</dbReference>
<dbReference type="EMBL" id="JAUPEV010000001">
    <property type="protein sequence ID" value="MDO7252416.1"/>
    <property type="molecule type" value="Genomic_DNA"/>
</dbReference>
<dbReference type="EMBL" id="JAUYZK010000001">
    <property type="protein sequence ID" value="MDP2538283.1"/>
    <property type="molecule type" value="Genomic_DNA"/>
</dbReference>
<protein>
    <submittedName>
        <fullName evidence="3">Uncharacterized protein</fullName>
    </submittedName>
</protein>
<evidence type="ECO:0000313" key="5">
    <source>
        <dbReference type="Proteomes" id="UP001240777"/>
    </source>
</evidence>
<accession>A0AA90T4G7</accession>
<gene>
    <name evidence="2" type="ORF">Q5I04_00585</name>
    <name evidence="3" type="ORF">Q5I06_00585</name>
</gene>
<evidence type="ECO:0000313" key="2">
    <source>
        <dbReference type="EMBL" id="MDO7252416.1"/>
    </source>
</evidence>